<proteinExistence type="predicted"/>
<protein>
    <recommendedName>
        <fullName evidence="1">HTH psq-type domain-containing protein</fullName>
    </recommendedName>
</protein>
<feature type="domain" description="HTH psq-type" evidence="1">
    <location>
        <begin position="16"/>
        <end position="44"/>
    </location>
</feature>
<dbReference type="Gene3D" id="1.10.10.60">
    <property type="entry name" value="Homeodomain-like"/>
    <property type="match status" value="1"/>
</dbReference>
<accession>A0ABD0KU84</accession>
<dbReference type="AlphaFoldDB" id="A0ABD0KU84"/>
<evidence type="ECO:0000313" key="2">
    <source>
        <dbReference type="EMBL" id="KAK7490730.1"/>
    </source>
</evidence>
<dbReference type="EMBL" id="JACVVK020000123">
    <property type="protein sequence ID" value="KAK7490730.1"/>
    <property type="molecule type" value="Genomic_DNA"/>
</dbReference>
<gene>
    <name evidence="2" type="ORF">BaRGS_00017959</name>
</gene>
<dbReference type="Proteomes" id="UP001519460">
    <property type="component" value="Unassembled WGS sequence"/>
</dbReference>
<name>A0ABD0KU84_9CAEN</name>
<sequence length="69" mass="7426">MVRTYRRKTDRGKYGEENLSAALEAVSKGVPLIRASKEFGVPAPVPDHERCGYSASCASSGLTRSAPQD</sequence>
<evidence type="ECO:0000259" key="1">
    <source>
        <dbReference type="Pfam" id="PF05225"/>
    </source>
</evidence>
<dbReference type="InterPro" id="IPR007889">
    <property type="entry name" value="HTH_Psq"/>
</dbReference>
<reference evidence="2 3" key="1">
    <citation type="journal article" date="2023" name="Sci. Data">
        <title>Genome assembly of the Korean intertidal mud-creeper Batillaria attramentaria.</title>
        <authorList>
            <person name="Patra A.K."/>
            <person name="Ho P.T."/>
            <person name="Jun S."/>
            <person name="Lee S.J."/>
            <person name="Kim Y."/>
            <person name="Won Y.J."/>
        </authorList>
    </citation>
    <scope>NUCLEOTIDE SEQUENCE [LARGE SCALE GENOMIC DNA]</scope>
    <source>
        <strain evidence="2">Wonlab-2016</strain>
    </source>
</reference>
<dbReference type="Pfam" id="PF05225">
    <property type="entry name" value="HTH_psq"/>
    <property type="match status" value="1"/>
</dbReference>
<evidence type="ECO:0000313" key="3">
    <source>
        <dbReference type="Proteomes" id="UP001519460"/>
    </source>
</evidence>
<keyword evidence="3" id="KW-1185">Reference proteome</keyword>
<comment type="caution">
    <text evidence="2">The sequence shown here is derived from an EMBL/GenBank/DDBJ whole genome shotgun (WGS) entry which is preliminary data.</text>
</comment>
<organism evidence="2 3">
    <name type="scientific">Batillaria attramentaria</name>
    <dbReference type="NCBI Taxonomy" id="370345"/>
    <lineage>
        <taxon>Eukaryota</taxon>
        <taxon>Metazoa</taxon>
        <taxon>Spiralia</taxon>
        <taxon>Lophotrochozoa</taxon>
        <taxon>Mollusca</taxon>
        <taxon>Gastropoda</taxon>
        <taxon>Caenogastropoda</taxon>
        <taxon>Sorbeoconcha</taxon>
        <taxon>Cerithioidea</taxon>
        <taxon>Batillariidae</taxon>
        <taxon>Batillaria</taxon>
    </lineage>
</organism>